<proteinExistence type="predicted"/>
<reference evidence="2" key="1">
    <citation type="journal article" date="2020" name="Nature">
        <title>Giant virus diversity and host interactions through global metagenomics.</title>
        <authorList>
            <person name="Schulz F."/>
            <person name="Roux S."/>
            <person name="Paez-Espino D."/>
            <person name="Jungbluth S."/>
            <person name="Walsh D.A."/>
            <person name="Denef V.J."/>
            <person name="McMahon K.D."/>
            <person name="Konstantinidis K.T."/>
            <person name="Eloe-Fadrosh E.A."/>
            <person name="Kyrpides N.C."/>
            <person name="Woyke T."/>
        </authorList>
    </citation>
    <scope>NUCLEOTIDE SEQUENCE</scope>
    <source>
        <strain evidence="2">GVMAG-S-ERX556126-94</strain>
    </source>
</reference>
<feature type="compositionally biased region" description="Basic residues" evidence="1">
    <location>
        <begin position="61"/>
        <end position="79"/>
    </location>
</feature>
<organism evidence="2">
    <name type="scientific">viral metagenome</name>
    <dbReference type="NCBI Taxonomy" id="1070528"/>
    <lineage>
        <taxon>unclassified sequences</taxon>
        <taxon>metagenomes</taxon>
        <taxon>organismal metagenomes</taxon>
    </lineage>
</organism>
<evidence type="ECO:0000313" key="2">
    <source>
        <dbReference type="EMBL" id="QHT38978.1"/>
    </source>
</evidence>
<name>A0A6C0FBC3_9ZZZZ</name>
<accession>A0A6C0FBC3</accession>
<sequence length="199" mass="21762">MGEMKVEHILLFLVGAFLVYHMMKGCGCNKVEGMSDYSVGSRSLHGFPHLPHLPYLPHLPHLPKSKPKPKPKPKPKSKPKPGPEPNNIGGNCSATQYGCCPGSEGIAAKSYVDRCLPRVVDEDGMTSTDIRAMCPSTGETKSCYSDGQRCVVTEKCLHPEKDEYEGGGCIVKEDGTRTKCRLCGFGDRPDCPRGVRLFH</sequence>
<dbReference type="AlphaFoldDB" id="A0A6C0FBC3"/>
<protein>
    <submittedName>
        <fullName evidence="2">Uncharacterized protein</fullName>
    </submittedName>
</protein>
<feature type="region of interest" description="Disordered" evidence="1">
    <location>
        <begin position="58"/>
        <end position="89"/>
    </location>
</feature>
<evidence type="ECO:0000256" key="1">
    <source>
        <dbReference type="SAM" id="MobiDB-lite"/>
    </source>
</evidence>
<dbReference type="EMBL" id="MN738838">
    <property type="protein sequence ID" value="QHT38978.1"/>
    <property type="molecule type" value="Genomic_DNA"/>
</dbReference>